<dbReference type="GO" id="GO:0003723">
    <property type="term" value="F:RNA binding"/>
    <property type="evidence" value="ECO:0007669"/>
    <property type="project" value="UniProtKB-UniRule"/>
</dbReference>
<feature type="compositionally biased region" description="Polar residues" evidence="2">
    <location>
        <begin position="117"/>
        <end position="135"/>
    </location>
</feature>
<evidence type="ECO:0000256" key="1">
    <source>
        <dbReference type="PROSITE-ProRule" id="PRU00176"/>
    </source>
</evidence>
<dbReference type="Gene3D" id="3.30.70.330">
    <property type="match status" value="1"/>
</dbReference>
<dbReference type="PANTHER" id="PTHR23295">
    <property type="entry name" value="NUCLEAR RECEPTOR COACTIVATOR 5-RELATED"/>
    <property type="match status" value="1"/>
</dbReference>
<feature type="region of interest" description="Disordered" evidence="2">
    <location>
        <begin position="775"/>
        <end position="843"/>
    </location>
</feature>
<dbReference type="Pfam" id="PF00076">
    <property type="entry name" value="RRM_1"/>
    <property type="match status" value="1"/>
</dbReference>
<dbReference type="Gene3D" id="3.40.50.800">
    <property type="entry name" value="Anticodon-binding domain"/>
    <property type="match status" value="1"/>
</dbReference>
<dbReference type="SUPFAM" id="SSF52954">
    <property type="entry name" value="Class II aaRS ABD-related"/>
    <property type="match status" value="1"/>
</dbReference>
<dbReference type="InterPro" id="IPR035979">
    <property type="entry name" value="RBD_domain_sf"/>
</dbReference>
<evidence type="ECO:0000256" key="2">
    <source>
        <dbReference type="SAM" id="MobiDB-lite"/>
    </source>
</evidence>
<dbReference type="InterPro" id="IPR052600">
    <property type="entry name" value="Nuc_rcpt_coact/corep"/>
</dbReference>
<reference evidence="4 5" key="1">
    <citation type="journal article" date="2013" name="PLoS ONE">
        <title>Genomic and secretomic analyses reveal unique features of the lignocellulolytic enzyme system of Penicillium decumbens.</title>
        <authorList>
            <person name="Liu G."/>
            <person name="Zhang L."/>
            <person name="Wei X."/>
            <person name="Zou G."/>
            <person name="Qin Y."/>
            <person name="Ma L."/>
            <person name="Li J."/>
            <person name="Zheng H."/>
            <person name="Wang S."/>
            <person name="Wang C."/>
            <person name="Xun L."/>
            <person name="Zhao G.-P."/>
            <person name="Zhou Z."/>
            <person name="Qu Y."/>
        </authorList>
    </citation>
    <scope>NUCLEOTIDE SEQUENCE [LARGE SCALE GENOMIC DNA]</scope>
    <source>
        <strain evidence="5">114-2 / CGMCC 5302</strain>
    </source>
</reference>
<dbReference type="InterPro" id="IPR036621">
    <property type="entry name" value="Anticodon-bd_dom_sf"/>
</dbReference>
<feature type="region of interest" description="Disordered" evidence="2">
    <location>
        <begin position="455"/>
        <end position="608"/>
    </location>
</feature>
<feature type="compositionally biased region" description="Polar residues" evidence="2">
    <location>
        <begin position="273"/>
        <end position="300"/>
    </location>
</feature>
<proteinExistence type="predicted"/>
<feature type="compositionally biased region" description="Basic and acidic residues" evidence="2">
    <location>
        <begin position="344"/>
        <end position="358"/>
    </location>
</feature>
<dbReference type="InterPro" id="IPR012677">
    <property type="entry name" value="Nucleotide-bd_a/b_plait_sf"/>
</dbReference>
<organism evidence="4 5">
    <name type="scientific">Penicillium oxalicum (strain 114-2 / CGMCC 5302)</name>
    <name type="common">Penicillium decumbens</name>
    <dbReference type="NCBI Taxonomy" id="933388"/>
    <lineage>
        <taxon>Eukaryota</taxon>
        <taxon>Fungi</taxon>
        <taxon>Dikarya</taxon>
        <taxon>Ascomycota</taxon>
        <taxon>Pezizomycotina</taxon>
        <taxon>Eurotiomycetes</taxon>
        <taxon>Eurotiomycetidae</taxon>
        <taxon>Eurotiales</taxon>
        <taxon>Aspergillaceae</taxon>
        <taxon>Penicillium</taxon>
    </lineage>
</organism>
<evidence type="ECO:0000313" key="5">
    <source>
        <dbReference type="Proteomes" id="UP000019376"/>
    </source>
</evidence>
<evidence type="ECO:0000313" key="4">
    <source>
        <dbReference type="EMBL" id="EPS30049.1"/>
    </source>
</evidence>
<feature type="region of interest" description="Disordered" evidence="2">
    <location>
        <begin position="210"/>
        <end position="364"/>
    </location>
</feature>
<dbReference type="SUPFAM" id="SSF54928">
    <property type="entry name" value="RNA-binding domain, RBD"/>
    <property type="match status" value="1"/>
</dbReference>
<keyword evidence="5" id="KW-1185">Reference proteome</keyword>
<name>S7ZID3_PENO1</name>
<gene>
    <name evidence="4" type="ORF">PDE_04999</name>
</gene>
<dbReference type="eggNOG" id="KOG0118">
    <property type="taxonomic scope" value="Eukaryota"/>
</dbReference>
<dbReference type="SMART" id="SM00360">
    <property type="entry name" value="RRM"/>
    <property type="match status" value="1"/>
</dbReference>
<dbReference type="EMBL" id="KB644412">
    <property type="protein sequence ID" value="EPS30049.1"/>
    <property type="molecule type" value="Genomic_DNA"/>
</dbReference>
<dbReference type="OrthoDB" id="10044938at2759"/>
<feature type="compositionally biased region" description="Pro residues" evidence="2">
    <location>
        <begin position="823"/>
        <end position="834"/>
    </location>
</feature>
<feature type="region of interest" description="Disordered" evidence="2">
    <location>
        <begin position="1"/>
        <end position="152"/>
    </location>
</feature>
<dbReference type="HOGENOM" id="CLU_013226_1_0_1"/>
<keyword evidence="1" id="KW-0694">RNA-binding</keyword>
<accession>S7ZID3</accession>
<dbReference type="STRING" id="933388.S7ZID3"/>
<protein>
    <recommendedName>
        <fullName evidence="3">RRM domain-containing protein</fullName>
    </recommendedName>
</protein>
<feature type="compositionally biased region" description="Basic and acidic residues" evidence="2">
    <location>
        <begin position="546"/>
        <end position="564"/>
    </location>
</feature>
<feature type="domain" description="RRM" evidence="3">
    <location>
        <begin position="393"/>
        <end position="464"/>
    </location>
</feature>
<dbReference type="AlphaFoldDB" id="S7ZID3"/>
<dbReference type="PANTHER" id="PTHR23295:SF6">
    <property type="entry name" value="NEOSIN, ISOFORM A"/>
    <property type="match status" value="1"/>
</dbReference>
<feature type="region of interest" description="Disordered" evidence="2">
    <location>
        <begin position="167"/>
        <end position="189"/>
    </location>
</feature>
<dbReference type="Proteomes" id="UP000019376">
    <property type="component" value="Unassembled WGS sequence"/>
</dbReference>
<dbReference type="InterPro" id="IPR000504">
    <property type="entry name" value="RRM_dom"/>
</dbReference>
<feature type="compositionally biased region" description="Basic and acidic residues" evidence="2">
    <location>
        <begin position="504"/>
        <end position="536"/>
    </location>
</feature>
<dbReference type="PROSITE" id="PS50102">
    <property type="entry name" value="RRM"/>
    <property type="match status" value="1"/>
</dbReference>
<feature type="compositionally biased region" description="Polar residues" evidence="2">
    <location>
        <begin position="236"/>
        <end position="247"/>
    </location>
</feature>
<sequence length="885" mass="97869">MTPSPPDEAIHFRGKTLTPESPRPMHIPEPSNIPILENQMDPVFNDTATYQRSEGPHCYSQELEQNGWSSIVRDGPDQIPGPREDTNSSQGVQRVEKPPVKDQAPSAGQLYPYETAEFTQPTANMSQNLSNPSHTDSSHAFLGSHYPNASPVDMHAQAYSSTRKMIDMDPRAPSSDHPQQIEEEHGNIGPASSEVNLQILLDNLSQSSASANQPITFPAPTERMSEQMPPAHESARSSIPSTLNAASGSDPPAAQIHSGYTQAGETAPPPPFSNLNPASNAYATPVSNESHQPNAESSRLTAPGTESGVVGLSPPPTAKFQQQNFISADEPKVGQDAGPSPKRARVDRQIARGSKAEDDQPWGPEVQKKYDEFLHQERIYVTEGLWDRFPNGSRLFVGNLPTERVTKRDMFHLFHKYGKLAQISIKQAYGFIQYVEATACRAALQHEQGATIRGRKIHLEISKPQRSTARAAPTAETSRAPPPHRSRSPDYVRAAPTRNSGRALVDRYERPHDTARPPFSDFRDETSHRRRDDYRPPRSPSPRPARAREGYRSRDRTPERFERRERRRSRSPRSPRSPYARDRRYRSSSPRPRNNYEGEAELPVPRRTPRDVPEVQVLVLEEIDRNFVLQVENAFRNRGLRVDVLVLGPRIPLGAAVQRQFVEGVLAVVRLSRSNQFSRKIPLQIFDRSAGPEHVRFTDYPELDPSIAAEVMYHQAQAMQRGPSAPFAPHPAFGAAPMPLGLPQPPMSALPNPHMANLISTLDGPALQSLLSALQQRPGPQSNPVSATQSPFASPNPPSPADLASLLGSANRAPPMTSLHPPQNLPPQHIPHPPYALQQPNVPMVTDPNLLSLLAKGLGVPQAQSQPPLGSNVQNLMNHFTKWKQ</sequence>
<feature type="compositionally biased region" description="Polar residues" evidence="2">
    <location>
        <begin position="778"/>
        <end position="789"/>
    </location>
</feature>
<dbReference type="PhylomeDB" id="S7ZID3"/>
<evidence type="ECO:0000259" key="3">
    <source>
        <dbReference type="PROSITE" id="PS50102"/>
    </source>
</evidence>